<dbReference type="EMBL" id="KQ965875">
    <property type="protein sequence ID" value="KXS09236.1"/>
    <property type="molecule type" value="Genomic_DNA"/>
</dbReference>
<dbReference type="GO" id="GO:0000329">
    <property type="term" value="C:fungal-type vacuole membrane"/>
    <property type="evidence" value="ECO:0007669"/>
    <property type="project" value="InterPro"/>
</dbReference>
<evidence type="ECO:0000256" key="1">
    <source>
        <dbReference type="SAM" id="MobiDB-lite"/>
    </source>
</evidence>
<organism evidence="2 3">
    <name type="scientific">Gonapodya prolifera (strain JEL478)</name>
    <name type="common">Monoblepharis prolifera</name>
    <dbReference type="NCBI Taxonomy" id="1344416"/>
    <lineage>
        <taxon>Eukaryota</taxon>
        <taxon>Fungi</taxon>
        <taxon>Fungi incertae sedis</taxon>
        <taxon>Chytridiomycota</taxon>
        <taxon>Chytridiomycota incertae sedis</taxon>
        <taxon>Monoblepharidomycetes</taxon>
        <taxon>Monoblepharidales</taxon>
        <taxon>Gonapodyaceae</taxon>
        <taxon>Gonapodya</taxon>
    </lineage>
</organism>
<protein>
    <submittedName>
        <fullName evidence="2">Uncharacterized protein</fullName>
    </submittedName>
</protein>
<sequence length="586" mass="63694">MLPRSHSAPKISQVDTAGRQSYDGSMGTTSRSSNSDTTKSESPSTRRRTLSFVTLNPSNKKGLSFPRINFKSNLIRSLDTNTFAIEFDPADPWTPRLSSPRISTTVKLPVPLRTPIKTLQLRITLVFGDVEITKIETENVAVDCSFEGSEMTLTFDLDASPMVVSDDRRIAFASFLKSVFQGQGELGIFVALEAAAVASVFALGNIKISNIPFDSVVPLYGMHGLTQTMAQVGDLEIVGESDLYFDIRGKLKLHNPSNVNLIMNADINALDVIFAEEVIGKAFVPNFRMEMGECLADISIEAGGGFIASLFNADVTSVILKGSPKSTTLITPLLPAIESLYLPMELPQITLQQTVIEQVSAMSFVISFDSKDPWTPLLSIEGLQVKLMLPSAIPITVKSVNLRVKFLSDQFEIASMEAEHLSEIASYFSGQDGTIALDVPLTPLSVVKRFAALVETVYNHGGYVNLPVWVEMDITASLLHADLEFRNIHNESNFVVRGFRGLSPSLIMLSALEISGGSPETIEIAATLQLTNPSNINVVLNLDISYVIEYLGTTIGTLVLSGSFLDMRGSQATISGYVFSVPNCVK</sequence>
<keyword evidence="3" id="KW-1185">Reference proteome</keyword>
<feature type="region of interest" description="Disordered" evidence="1">
    <location>
        <begin position="1"/>
        <end position="50"/>
    </location>
</feature>
<dbReference type="OrthoDB" id="10039566at2759"/>
<gene>
    <name evidence="2" type="ORF">M427DRAFT_39233</name>
</gene>
<dbReference type="STRING" id="1344416.A0A138ZXK6"/>
<dbReference type="AlphaFoldDB" id="A0A138ZXK6"/>
<accession>A0A138ZXK6</accession>
<reference evidence="2 3" key="1">
    <citation type="journal article" date="2015" name="Genome Biol. Evol.">
        <title>Phylogenomic analyses indicate that early fungi evolved digesting cell walls of algal ancestors of land plants.</title>
        <authorList>
            <person name="Chang Y."/>
            <person name="Wang S."/>
            <person name="Sekimoto S."/>
            <person name="Aerts A.L."/>
            <person name="Choi C."/>
            <person name="Clum A."/>
            <person name="LaButti K.M."/>
            <person name="Lindquist E.A."/>
            <person name="Yee Ngan C."/>
            <person name="Ohm R.A."/>
            <person name="Salamov A.A."/>
            <person name="Grigoriev I.V."/>
            <person name="Spatafora J.W."/>
            <person name="Berbee M.L."/>
        </authorList>
    </citation>
    <scope>NUCLEOTIDE SEQUENCE [LARGE SCALE GENOMIC DNA]</scope>
    <source>
        <strain evidence="2 3">JEL478</strain>
    </source>
</reference>
<dbReference type="InterPro" id="IPR046368">
    <property type="entry name" value="Tag1"/>
</dbReference>
<dbReference type="PANTHER" id="PTHR35895:SF1">
    <property type="entry name" value="LIPID-BINDING SERUM GLYCOPROTEIN C-TERMINAL DOMAIN-CONTAINING PROTEIN"/>
    <property type="match status" value="1"/>
</dbReference>
<evidence type="ECO:0000313" key="2">
    <source>
        <dbReference type="EMBL" id="KXS09236.1"/>
    </source>
</evidence>
<evidence type="ECO:0000313" key="3">
    <source>
        <dbReference type="Proteomes" id="UP000070544"/>
    </source>
</evidence>
<dbReference type="PANTHER" id="PTHR35895">
    <property type="entry name" value="CHROMOSOME 16, WHOLE GENOME SHOTGUN SEQUENCE"/>
    <property type="match status" value="1"/>
</dbReference>
<proteinExistence type="predicted"/>
<feature type="compositionally biased region" description="Polar residues" evidence="1">
    <location>
        <begin position="13"/>
        <end position="43"/>
    </location>
</feature>
<name>A0A138ZXK6_GONPJ</name>
<dbReference type="Proteomes" id="UP000070544">
    <property type="component" value="Unassembled WGS sequence"/>
</dbReference>